<organism evidence="1 2">
    <name type="scientific">Trifolium medium</name>
    <dbReference type="NCBI Taxonomy" id="97028"/>
    <lineage>
        <taxon>Eukaryota</taxon>
        <taxon>Viridiplantae</taxon>
        <taxon>Streptophyta</taxon>
        <taxon>Embryophyta</taxon>
        <taxon>Tracheophyta</taxon>
        <taxon>Spermatophyta</taxon>
        <taxon>Magnoliopsida</taxon>
        <taxon>eudicotyledons</taxon>
        <taxon>Gunneridae</taxon>
        <taxon>Pentapetalae</taxon>
        <taxon>rosids</taxon>
        <taxon>fabids</taxon>
        <taxon>Fabales</taxon>
        <taxon>Fabaceae</taxon>
        <taxon>Papilionoideae</taxon>
        <taxon>50 kb inversion clade</taxon>
        <taxon>NPAAA clade</taxon>
        <taxon>Hologalegina</taxon>
        <taxon>IRL clade</taxon>
        <taxon>Trifolieae</taxon>
        <taxon>Trifolium</taxon>
    </lineage>
</organism>
<name>A0A392PDQ1_9FABA</name>
<dbReference type="AlphaFoldDB" id="A0A392PDQ1"/>
<dbReference type="Proteomes" id="UP000265520">
    <property type="component" value="Unassembled WGS sequence"/>
</dbReference>
<feature type="non-terminal residue" evidence="1">
    <location>
        <position position="1"/>
    </location>
</feature>
<keyword evidence="2" id="KW-1185">Reference proteome</keyword>
<dbReference type="PANTHER" id="PTHR13318">
    <property type="entry name" value="PARTNER OF PAIRED, ISOFORM B-RELATED"/>
    <property type="match status" value="1"/>
</dbReference>
<accession>A0A392PDQ1</accession>
<dbReference type="GO" id="GO:0019005">
    <property type="term" value="C:SCF ubiquitin ligase complex"/>
    <property type="evidence" value="ECO:0007669"/>
    <property type="project" value="TreeGrafter"/>
</dbReference>
<dbReference type="GO" id="GO:0031146">
    <property type="term" value="P:SCF-dependent proteasomal ubiquitin-dependent protein catabolic process"/>
    <property type="evidence" value="ECO:0007669"/>
    <property type="project" value="TreeGrafter"/>
</dbReference>
<sequence>FKRFTNLTSLNLNGFRNNLNLNKLLYEMSRFPLQQLTSLNITYQLTFPANGLRAFSQKITTLTSLTCSNISSHELNPSDLFLIAECFPLLEELNLSCSSGCKNYTSYVDGVEALSLALIKLRKVNLSRFPINNQSLFHLLNNCRYLEEVIMLWCDEITSLGLVSALRDKPTLRSLSFSFVNHHEMFRTSQLIDSLGRSSFDEICPQTLHWP</sequence>
<proteinExistence type="predicted"/>
<dbReference type="PANTHER" id="PTHR13318:SF106">
    <property type="entry name" value="F-BOX_LRR-REPEAT PROTEIN 2"/>
    <property type="match status" value="1"/>
</dbReference>
<protein>
    <submittedName>
        <fullName evidence="1">F-box/LRR-repeat protein</fullName>
    </submittedName>
</protein>
<dbReference type="SUPFAM" id="SSF52047">
    <property type="entry name" value="RNI-like"/>
    <property type="match status" value="1"/>
</dbReference>
<dbReference type="EMBL" id="LXQA010073765">
    <property type="protein sequence ID" value="MCI09757.1"/>
    <property type="molecule type" value="Genomic_DNA"/>
</dbReference>
<evidence type="ECO:0000313" key="1">
    <source>
        <dbReference type="EMBL" id="MCI09757.1"/>
    </source>
</evidence>
<comment type="caution">
    <text evidence="1">The sequence shown here is derived from an EMBL/GenBank/DDBJ whole genome shotgun (WGS) entry which is preliminary data.</text>
</comment>
<evidence type="ECO:0000313" key="2">
    <source>
        <dbReference type="Proteomes" id="UP000265520"/>
    </source>
</evidence>
<dbReference type="Gene3D" id="3.80.10.10">
    <property type="entry name" value="Ribonuclease Inhibitor"/>
    <property type="match status" value="1"/>
</dbReference>
<dbReference type="InterPro" id="IPR032675">
    <property type="entry name" value="LRR_dom_sf"/>
</dbReference>
<gene>
    <name evidence="1" type="ORF">A2U01_0030846</name>
</gene>
<reference evidence="1 2" key="1">
    <citation type="journal article" date="2018" name="Front. Plant Sci.">
        <title>Red Clover (Trifolium pratense) and Zigzag Clover (T. medium) - A Picture of Genomic Similarities and Differences.</title>
        <authorList>
            <person name="Dluhosova J."/>
            <person name="Istvanek J."/>
            <person name="Nedelnik J."/>
            <person name="Repkova J."/>
        </authorList>
    </citation>
    <scope>NUCLEOTIDE SEQUENCE [LARGE SCALE GENOMIC DNA]</scope>
    <source>
        <strain evidence="2">cv. 10/8</strain>
        <tissue evidence="1">Leaf</tissue>
    </source>
</reference>